<evidence type="ECO:0000256" key="3">
    <source>
        <dbReference type="ARBA" id="ARBA00022679"/>
    </source>
</evidence>
<dbReference type="Proteomes" id="UP000298133">
    <property type="component" value="Unassembled WGS sequence"/>
</dbReference>
<comment type="function">
    <text evidence="6">Methylates the ribose at the nucleotide 34 wobble position in the two leucyl isoacceptors tRNA(Leu)(CmAA) and tRNA(Leu)(cmnm5UmAA). Catalyzes the methyl transfer from S-adenosyl-L-methionine to the 2'-OH of the wobble nucleotide.</text>
</comment>
<comment type="subcellular location">
    <subcellularLocation>
        <location evidence="6">Cytoplasm</location>
    </subcellularLocation>
</comment>
<feature type="binding site" evidence="6 7">
    <location>
        <position position="130"/>
    </location>
    <ligand>
        <name>S-adenosyl-L-methionine</name>
        <dbReference type="ChEBI" id="CHEBI:59789"/>
    </ligand>
</feature>
<feature type="binding site" evidence="6 7">
    <location>
        <position position="100"/>
    </location>
    <ligand>
        <name>S-adenosyl-L-methionine</name>
        <dbReference type="ChEBI" id="CHEBI:59789"/>
    </ligand>
</feature>
<evidence type="ECO:0000256" key="7">
    <source>
        <dbReference type="PIRSR" id="PIRSR029256-1"/>
    </source>
</evidence>
<evidence type="ECO:0000313" key="10">
    <source>
        <dbReference type="Proteomes" id="UP000298133"/>
    </source>
</evidence>
<dbReference type="InterPro" id="IPR029028">
    <property type="entry name" value="Alpha/beta_knot_MTases"/>
</dbReference>
<keyword evidence="4 6" id="KW-0949">S-adenosyl-L-methionine</keyword>
<dbReference type="PIRSF" id="PIRSF029256">
    <property type="entry name" value="SpoU_TrmH_prd"/>
    <property type="match status" value="1"/>
</dbReference>
<gene>
    <name evidence="6 9" type="primary">trmL</name>
    <name evidence="9" type="ORF">E3W66_07605</name>
</gene>
<comment type="catalytic activity">
    <reaction evidence="6">
        <text>5-carboxymethylaminomethyluridine(34) in tRNA(Leu) + S-adenosyl-L-methionine = 5-carboxymethylaminomethyl-2'-O-methyluridine(34) in tRNA(Leu) + S-adenosyl-L-homocysteine + H(+)</text>
        <dbReference type="Rhea" id="RHEA:43088"/>
        <dbReference type="Rhea" id="RHEA-COMP:10333"/>
        <dbReference type="Rhea" id="RHEA-COMP:10334"/>
        <dbReference type="ChEBI" id="CHEBI:15378"/>
        <dbReference type="ChEBI" id="CHEBI:57856"/>
        <dbReference type="ChEBI" id="CHEBI:59789"/>
        <dbReference type="ChEBI" id="CHEBI:74508"/>
        <dbReference type="ChEBI" id="CHEBI:74511"/>
        <dbReference type="EC" id="2.1.1.207"/>
    </reaction>
</comment>
<dbReference type="EC" id="2.1.1.207" evidence="6"/>
<dbReference type="GO" id="GO:0141102">
    <property type="term" value="F:tRNA (5-carboxymethylaminomethyluridine(34)-2'-O)-methyltransferase activity"/>
    <property type="evidence" value="ECO:0007669"/>
    <property type="project" value="RHEA"/>
</dbReference>
<dbReference type="InterPro" id="IPR029026">
    <property type="entry name" value="tRNA_m1G_MTases_N"/>
</dbReference>
<dbReference type="PANTHER" id="PTHR42971:SF1">
    <property type="entry name" value="TRNA (CYTIDINE(34)-2'-O)-METHYLTRANSFERASE"/>
    <property type="match status" value="1"/>
</dbReference>
<dbReference type="GO" id="GO:0003723">
    <property type="term" value="F:RNA binding"/>
    <property type="evidence" value="ECO:0007669"/>
    <property type="project" value="InterPro"/>
</dbReference>
<dbReference type="GO" id="GO:0141098">
    <property type="term" value="F:tRNA (cytidine(34)-2'-O)-methyltransferase activity"/>
    <property type="evidence" value="ECO:0007669"/>
    <property type="project" value="RHEA"/>
</dbReference>
<comment type="catalytic activity">
    <reaction evidence="6">
        <text>cytidine(34) in tRNA + S-adenosyl-L-methionine = 2'-O-methylcytidine(34) in tRNA + S-adenosyl-L-homocysteine + H(+)</text>
        <dbReference type="Rhea" id="RHEA:43084"/>
        <dbReference type="Rhea" id="RHEA-COMP:10331"/>
        <dbReference type="Rhea" id="RHEA-COMP:10332"/>
        <dbReference type="ChEBI" id="CHEBI:15378"/>
        <dbReference type="ChEBI" id="CHEBI:57856"/>
        <dbReference type="ChEBI" id="CHEBI:59789"/>
        <dbReference type="ChEBI" id="CHEBI:74495"/>
        <dbReference type="ChEBI" id="CHEBI:82748"/>
        <dbReference type="EC" id="2.1.1.207"/>
    </reaction>
</comment>
<protein>
    <recommendedName>
        <fullName evidence="6">tRNA (cytidine(34)-2'-O)-methyltransferase</fullName>
        <ecNumber evidence="6">2.1.1.207</ecNumber>
    </recommendedName>
    <alternativeName>
        <fullName evidence="6">tRNA (cytidine/uridine-2'-O-)-methyltransferase TrmL</fullName>
    </alternativeName>
</protein>
<feature type="binding site" evidence="6 7">
    <location>
        <position position="78"/>
    </location>
    <ligand>
        <name>S-adenosyl-L-methionine</name>
        <dbReference type="ChEBI" id="CHEBI:59789"/>
    </ligand>
</feature>
<evidence type="ECO:0000256" key="5">
    <source>
        <dbReference type="ARBA" id="ARBA00022694"/>
    </source>
</evidence>
<comment type="subunit">
    <text evidence="6">Homodimer.</text>
</comment>
<keyword evidence="3 6" id="KW-0808">Transferase</keyword>
<evidence type="ECO:0000313" key="9">
    <source>
        <dbReference type="EMBL" id="TFH67352.1"/>
    </source>
</evidence>
<keyword evidence="2 6" id="KW-0489">Methyltransferase</keyword>
<evidence type="ECO:0000256" key="6">
    <source>
        <dbReference type="HAMAP-Rule" id="MF_01885"/>
    </source>
</evidence>
<dbReference type="CDD" id="cd18094">
    <property type="entry name" value="SpoU-like_TrmL"/>
    <property type="match status" value="1"/>
</dbReference>
<name>A0A4Y8UG52_9GAMM</name>
<evidence type="ECO:0000259" key="8">
    <source>
        <dbReference type="Pfam" id="PF00588"/>
    </source>
</evidence>
<dbReference type="GO" id="GO:0002132">
    <property type="term" value="P:wobble position uridine ribose methylation"/>
    <property type="evidence" value="ECO:0007669"/>
    <property type="project" value="TreeGrafter"/>
</dbReference>
<dbReference type="InterPro" id="IPR001537">
    <property type="entry name" value="SpoU_MeTrfase"/>
</dbReference>
<dbReference type="GO" id="GO:0005737">
    <property type="term" value="C:cytoplasm"/>
    <property type="evidence" value="ECO:0007669"/>
    <property type="project" value="UniProtKB-SubCell"/>
</dbReference>
<keyword evidence="5 6" id="KW-0819">tRNA processing</keyword>
<dbReference type="SUPFAM" id="SSF75217">
    <property type="entry name" value="alpha/beta knot"/>
    <property type="match status" value="1"/>
</dbReference>
<sequence length="155" mass="17259">MLDVVLYQPEIPPNTGNIIRLCANTGFTLHLIAPLGFELDDKRLRRAGLDYSEFQSLAVHDDFDSYVAAAAPKKIYALSTKGQHSYHQARFAPGDALVFGPETRGLPQSLRESLPPEQVLRLPMQPHSRSLNLSNAAAILVYEAWRQLDFSGAQR</sequence>
<dbReference type="InterPro" id="IPR016914">
    <property type="entry name" value="TrmL"/>
</dbReference>
<feature type="binding site" evidence="6 7">
    <location>
        <position position="122"/>
    </location>
    <ligand>
        <name>S-adenosyl-L-methionine</name>
        <dbReference type="ChEBI" id="CHEBI:59789"/>
    </ligand>
</feature>
<keyword evidence="10" id="KW-1185">Reference proteome</keyword>
<reference evidence="9 10" key="1">
    <citation type="submission" date="2019-03" db="EMBL/GenBank/DDBJ databases">
        <title>Draft genome of Gammaproteobacteria bacterium LSUCC0057, a member of the SAR92 clade.</title>
        <authorList>
            <person name="Lanclos V.C."/>
            <person name="Doiron C."/>
            <person name="Henson M.W."/>
            <person name="Thrash J.C."/>
        </authorList>
    </citation>
    <scope>NUCLEOTIDE SEQUENCE [LARGE SCALE GENOMIC DNA]</scope>
    <source>
        <strain evidence="9 10">LSUCC0057</strain>
    </source>
</reference>
<evidence type="ECO:0000256" key="2">
    <source>
        <dbReference type="ARBA" id="ARBA00022603"/>
    </source>
</evidence>
<dbReference type="EMBL" id="SPIA01000003">
    <property type="protein sequence ID" value="TFH67352.1"/>
    <property type="molecule type" value="Genomic_DNA"/>
</dbReference>
<evidence type="ECO:0000256" key="4">
    <source>
        <dbReference type="ARBA" id="ARBA00022691"/>
    </source>
</evidence>
<dbReference type="GO" id="GO:0042802">
    <property type="term" value="F:identical protein binding"/>
    <property type="evidence" value="ECO:0007669"/>
    <property type="project" value="UniProtKB-ARBA"/>
</dbReference>
<dbReference type="FunFam" id="3.40.1280.10:FF:000002">
    <property type="entry name" value="Peptidylprolyl isomerase"/>
    <property type="match status" value="1"/>
</dbReference>
<feature type="domain" description="tRNA/rRNA methyltransferase SpoU type" evidence="8">
    <location>
        <begin position="2"/>
        <end position="142"/>
    </location>
</feature>
<dbReference type="PANTHER" id="PTHR42971">
    <property type="entry name" value="TRNA (CYTIDINE(34)-2'-O)-METHYLTRANSFERASE"/>
    <property type="match status" value="1"/>
</dbReference>
<dbReference type="GO" id="GO:0002131">
    <property type="term" value="P:wobble position cytosine ribose methylation"/>
    <property type="evidence" value="ECO:0007669"/>
    <property type="project" value="TreeGrafter"/>
</dbReference>
<comment type="similarity">
    <text evidence="6">Belongs to the class IV-like SAM-binding methyltransferase superfamily. RNA methyltransferase TrmH family. TrmL subfamily.</text>
</comment>
<dbReference type="Pfam" id="PF00588">
    <property type="entry name" value="SpoU_methylase"/>
    <property type="match status" value="1"/>
</dbReference>
<dbReference type="NCBIfam" id="TIGR00185">
    <property type="entry name" value="tRNA_yibK_trmL"/>
    <property type="match status" value="1"/>
</dbReference>
<dbReference type="AlphaFoldDB" id="A0A4Y8UG52"/>
<organism evidence="9 10">
    <name type="scientific">Gammaproteobacteria bacterium LSUCC0057</name>
    <dbReference type="NCBI Taxonomy" id="2559237"/>
    <lineage>
        <taxon>Bacteria</taxon>
        <taxon>Pseudomonadati</taxon>
        <taxon>Pseudomonadota</taxon>
        <taxon>Gammaproteobacteria</taxon>
        <taxon>Cellvibrionales</taxon>
        <taxon>Porticoccaceae</taxon>
        <taxon>SAR92 clade</taxon>
    </lineage>
</organism>
<evidence type="ECO:0000256" key="1">
    <source>
        <dbReference type="ARBA" id="ARBA00022490"/>
    </source>
</evidence>
<dbReference type="Gene3D" id="3.40.1280.10">
    <property type="match status" value="1"/>
</dbReference>
<accession>A0A4Y8UG52</accession>
<keyword evidence="1 6" id="KW-0963">Cytoplasm</keyword>
<comment type="caution">
    <text evidence="9">The sequence shown here is derived from an EMBL/GenBank/DDBJ whole genome shotgun (WGS) entry which is preliminary data.</text>
</comment>
<dbReference type="HAMAP" id="MF_01885">
    <property type="entry name" value="tRNA_methyltr_TrmL"/>
    <property type="match status" value="1"/>
</dbReference>
<proteinExistence type="inferred from homology"/>
<dbReference type="OrthoDB" id="9789043at2"/>